<dbReference type="InterPro" id="IPR050811">
    <property type="entry name" value="Phosphate_ABC_transporter"/>
</dbReference>
<evidence type="ECO:0000313" key="2">
    <source>
        <dbReference type="Proteomes" id="UP000253562"/>
    </source>
</evidence>
<dbReference type="OrthoDB" id="9790048at2"/>
<dbReference type="AlphaFoldDB" id="A0A368KQV0"/>
<dbReference type="RefSeq" id="WP_114370215.1">
    <property type="nucleotide sequence ID" value="NZ_QPEX01000034.1"/>
</dbReference>
<sequence length="355" mass="39751">MAVVSKLDESLPGYRPLPEGVSGKYDIMCSRLTESLVLRWASEFQKIYPDAQINLTKVTGDNGFDHVRFGRIRDLSAVCFEGSGPVPKVLGQIGHNIGFTWPVVVGVDQLEIIVHPNNPIDRLGIHEVAWIYSTQSRSIPGITSDQYAAFIDHPQIVHWKEFGTERLPKFETAPINVYQRRSFTDDRAFLQSRTVGDTPGGITVIPGPRMLSPLDDKNINNVNIVASADAMVESVTKDKYGIGFTSHSMLTDEIRSVPIYVDDSDEPWWFRSSGEKDLPYAPELPLLNRPLYLWIKPSSKGNRPTLEAEFVKFILSRQGQAAILKKGFYPLPASFANVQQAVAMRTPSFPFPFQK</sequence>
<reference evidence="1 2" key="1">
    <citation type="submission" date="2018-07" db="EMBL/GenBank/DDBJ databases">
        <title>Comparative genomes isolates from brazilian mangrove.</title>
        <authorList>
            <person name="De Araujo J.E."/>
            <person name="Taketani R.G."/>
            <person name="Silva M.C.P."/>
            <person name="Lourenco M.V."/>
            <person name="Oliveira V.M."/>
            <person name="Andreote F.D."/>
        </authorList>
    </citation>
    <scope>NUCLEOTIDE SEQUENCE [LARGE SCALE GENOMIC DNA]</scope>
    <source>
        <strain evidence="1 2">HEX PRIS-MGV</strain>
    </source>
</reference>
<comment type="caution">
    <text evidence="1">The sequence shown here is derived from an EMBL/GenBank/DDBJ whole genome shotgun (WGS) entry which is preliminary data.</text>
</comment>
<gene>
    <name evidence="1" type="ORF">DTL42_17200</name>
</gene>
<dbReference type="PANTHER" id="PTHR30570">
    <property type="entry name" value="PERIPLASMIC PHOSPHATE BINDING COMPONENT OF PHOSPHATE ABC TRANSPORTER"/>
    <property type="match status" value="1"/>
</dbReference>
<evidence type="ECO:0008006" key="3">
    <source>
        <dbReference type="Google" id="ProtNLM"/>
    </source>
</evidence>
<dbReference type="SUPFAM" id="SSF53850">
    <property type="entry name" value="Periplasmic binding protein-like II"/>
    <property type="match status" value="1"/>
</dbReference>
<organism evidence="1 2">
    <name type="scientific">Bremerella cremea</name>
    <dbReference type="NCBI Taxonomy" id="1031537"/>
    <lineage>
        <taxon>Bacteria</taxon>
        <taxon>Pseudomonadati</taxon>
        <taxon>Planctomycetota</taxon>
        <taxon>Planctomycetia</taxon>
        <taxon>Pirellulales</taxon>
        <taxon>Pirellulaceae</taxon>
        <taxon>Bremerella</taxon>
    </lineage>
</organism>
<protein>
    <recommendedName>
        <fullName evidence="3">PBP domain-containing protein</fullName>
    </recommendedName>
</protein>
<dbReference type="PANTHER" id="PTHR30570:SF1">
    <property type="entry name" value="PHOSPHATE-BINDING PROTEIN PSTS"/>
    <property type="match status" value="1"/>
</dbReference>
<name>A0A368KQV0_9BACT</name>
<dbReference type="Gene3D" id="3.40.190.10">
    <property type="entry name" value="Periplasmic binding protein-like II"/>
    <property type="match status" value="2"/>
</dbReference>
<dbReference type="Proteomes" id="UP000253562">
    <property type="component" value="Unassembled WGS sequence"/>
</dbReference>
<proteinExistence type="predicted"/>
<dbReference type="EMBL" id="QPEX01000034">
    <property type="protein sequence ID" value="RCS44659.1"/>
    <property type="molecule type" value="Genomic_DNA"/>
</dbReference>
<accession>A0A368KQV0</accession>
<evidence type="ECO:0000313" key="1">
    <source>
        <dbReference type="EMBL" id="RCS44659.1"/>
    </source>
</evidence>